<gene>
    <name evidence="1" type="ORF">ACHAXA_007185</name>
</gene>
<sequence length="101" mass="11869">MPEDYPVGDAWTLGIVDSPPRRWKKLEPLWEDELLVASSSHTFLDVMTELCNTAIKNRREYDHGIDEHMWNMKIISLEDAMNPTRRDPLDRFYGSDDDDDE</sequence>
<name>A0ABD3R673_9STRA</name>
<reference evidence="1 2" key="1">
    <citation type="submission" date="2024-10" db="EMBL/GenBank/DDBJ databases">
        <title>Updated reference genomes for cyclostephanoid diatoms.</title>
        <authorList>
            <person name="Roberts W.R."/>
            <person name="Alverson A.J."/>
        </authorList>
    </citation>
    <scope>NUCLEOTIDE SEQUENCE [LARGE SCALE GENOMIC DNA]</scope>
    <source>
        <strain evidence="1 2">AJA228-03</strain>
    </source>
</reference>
<keyword evidence="2" id="KW-1185">Reference proteome</keyword>
<protein>
    <submittedName>
        <fullName evidence="1">Uncharacterized protein</fullName>
    </submittedName>
</protein>
<evidence type="ECO:0000313" key="2">
    <source>
        <dbReference type="Proteomes" id="UP001530377"/>
    </source>
</evidence>
<dbReference type="EMBL" id="JALLPB020000550">
    <property type="protein sequence ID" value="KAL3808064.1"/>
    <property type="molecule type" value="Genomic_DNA"/>
</dbReference>
<accession>A0ABD3R673</accession>
<dbReference type="Proteomes" id="UP001530377">
    <property type="component" value="Unassembled WGS sequence"/>
</dbReference>
<organism evidence="1 2">
    <name type="scientific">Cyclostephanos tholiformis</name>
    <dbReference type="NCBI Taxonomy" id="382380"/>
    <lineage>
        <taxon>Eukaryota</taxon>
        <taxon>Sar</taxon>
        <taxon>Stramenopiles</taxon>
        <taxon>Ochrophyta</taxon>
        <taxon>Bacillariophyta</taxon>
        <taxon>Coscinodiscophyceae</taxon>
        <taxon>Thalassiosirophycidae</taxon>
        <taxon>Stephanodiscales</taxon>
        <taxon>Stephanodiscaceae</taxon>
        <taxon>Cyclostephanos</taxon>
    </lineage>
</organism>
<evidence type="ECO:0000313" key="1">
    <source>
        <dbReference type="EMBL" id="KAL3808064.1"/>
    </source>
</evidence>
<proteinExistence type="predicted"/>
<dbReference type="AlphaFoldDB" id="A0ABD3R673"/>
<comment type="caution">
    <text evidence="1">The sequence shown here is derived from an EMBL/GenBank/DDBJ whole genome shotgun (WGS) entry which is preliminary data.</text>
</comment>